<proteinExistence type="predicted"/>
<dbReference type="AlphaFoldDB" id="A0A1P8UWS3"/>
<dbReference type="STRING" id="1250539.Ga0080574_TMP3486"/>
<gene>
    <name evidence="2" type="ORF">Ga0080574_TMP3486</name>
</gene>
<dbReference type="EMBL" id="CP015093">
    <property type="protein sequence ID" value="APZ53820.1"/>
    <property type="molecule type" value="Genomic_DNA"/>
</dbReference>
<keyword evidence="3" id="KW-1185">Reference proteome</keyword>
<reference evidence="2 3" key="1">
    <citation type="submission" date="2016-04" db="EMBL/GenBank/DDBJ databases">
        <title>Deep-sea bacteria in the southern Pacific.</title>
        <authorList>
            <person name="Tang K."/>
        </authorList>
    </citation>
    <scope>NUCLEOTIDE SEQUENCE [LARGE SCALE GENOMIC DNA]</scope>
    <source>
        <strain evidence="2 3">JLT2014</strain>
    </source>
</reference>
<dbReference type="KEGG" id="paby:Ga0080574_TMP3486"/>
<accession>A0A1P8UWS3</accession>
<organism evidence="2 3">
    <name type="scientific">Salipiger abyssi</name>
    <dbReference type="NCBI Taxonomy" id="1250539"/>
    <lineage>
        <taxon>Bacteria</taxon>
        <taxon>Pseudomonadati</taxon>
        <taxon>Pseudomonadota</taxon>
        <taxon>Alphaproteobacteria</taxon>
        <taxon>Rhodobacterales</taxon>
        <taxon>Roseobacteraceae</taxon>
        <taxon>Salipiger</taxon>
    </lineage>
</organism>
<evidence type="ECO:0000313" key="2">
    <source>
        <dbReference type="EMBL" id="APZ53820.1"/>
    </source>
</evidence>
<sequence>MRNLGAAASHRPVPYSYLGTGGPPEAPALHSLLRSARGNPPQTGQNAAPLHAPPAPDRRCGSGCHRVDRPTKYALDPRREARLRDTEGTG</sequence>
<protein>
    <submittedName>
        <fullName evidence="2">Uncharacterized protein</fullName>
    </submittedName>
</protein>
<evidence type="ECO:0000256" key="1">
    <source>
        <dbReference type="SAM" id="MobiDB-lite"/>
    </source>
</evidence>
<evidence type="ECO:0000313" key="3">
    <source>
        <dbReference type="Proteomes" id="UP000187059"/>
    </source>
</evidence>
<feature type="compositionally biased region" description="Basic and acidic residues" evidence="1">
    <location>
        <begin position="56"/>
        <end position="90"/>
    </location>
</feature>
<name>A0A1P8UWS3_9RHOB</name>
<dbReference type="Proteomes" id="UP000187059">
    <property type="component" value="Chromosome"/>
</dbReference>
<feature type="region of interest" description="Disordered" evidence="1">
    <location>
        <begin position="1"/>
        <end position="90"/>
    </location>
</feature>